<dbReference type="EMBL" id="AVOT02068410">
    <property type="protein sequence ID" value="MBW0559652.1"/>
    <property type="molecule type" value="Genomic_DNA"/>
</dbReference>
<proteinExistence type="predicted"/>
<name>A0A9Q3JD45_9BASI</name>
<organism evidence="2 3">
    <name type="scientific">Austropuccinia psidii MF-1</name>
    <dbReference type="NCBI Taxonomy" id="1389203"/>
    <lineage>
        <taxon>Eukaryota</taxon>
        <taxon>Fungi</taxon>
        <taxon>Dikarya</taxon>
        <taxon>Basidiomycota</taxon>
        <taxon>Pucciniomycotina</taxon>
        <taxon>Pucciniomycetes</taxon>
        <taxon>Pucciniales</taxon>
        <taxon>Sphaerophragmiaceae</taxon>
        <taxon>Austropuccinia</taxon>
    </lineage>
</organism>
<reference evidence="2" key="1">
    <citation type="submission" date="2021-03" db="EMBL/GenBank/DDBJ databases">
        <title>Draft genome sequence of rust myrtle Austropuccinia psidii MF-1, a brazilian biotype.</title>
        <authorList>
            <person name="Quecine M.C."/>
            <person name="Pachon D.M.R."/>
            <person name="Bonatelli M.L."/>
            <person name="Correr F.H."/>
            <person name="Franceschini L.M."/>
            <person name="Leite T.F."/>
            <person name="Margarido G.R.A."/>
            <person name="Almeida C.A."/>
            <person name="Ferrarezi J.A."/>
            <person name="Labate C.A."/>
        </authorList>
    </citation>
    <scope>NUCLEOTIDE SEQUENCE</scope>
    <source>
        <strain evidence="2">MF-1</strain>
    </source>
</reference>
<evidence type="ECO:0000256" key="1">
    <source>
        <dbReference type="SAM" id="MobiDB-lite"/>
    </source>
</evidence>
<evidence type="ECO:0000313" key="3">
    <source>
        <dbReference type="Proteomes" id="UP000765509"/>
    </source>
</evidence>
<feature type="compositionally biased region" description="Polar residues" evidence="1">
    <location>
        <begin position="122"/>
        <end position="138"/>
    </location>
</feature>
<keyword evidence="3" id="KW-1185">Reference proteome</keyword>
<evidence type="ECO:0000313" key="2">
    <source>
        <dbReference type="EMBL" id="MBW0559652.1"/>
    </source>
</evidence>
<sequence length="203" mass="21874">MLGGHSASVRMVSGVRGMLEGLYTSLRVVSCVGGMLGGLSTSVRIVSGVGGMSGGLSTSIRIVSHVGGMLGGHYTSVRMVSGVGGISRGHHGESSHYPSYRRTANPDRAHSDSSRLTRRRPNQLSSDFTPFRNQQISGQEPPFFTFPGSFQEKTRIKGQKQDLFSPKAEKVRPNDPETVGLGERSRQEPEIVVNNSRISSPFN</sequence>
<comment type="caution">
    <text evidence="2">The sequence shown here is derived from an EMBL/GenBank/DDBJ whole genome shotgun (WGS) entry which is preliminary data.</text>
</comment>
<dbReference type="AlphaFoldDB" id="A0A9Q3JD45"/>
<gene>
    <name evidence="2" type="ORF">O181_099367</name>
</gene>
<protein>
    <submittedName>
        <fullName evidence="2">Uncharacterized protein</fullName>
    </submittedName>
</protein>
<accession>A0A9Q3JD45</accession>
<feature type="region of interest" description="Disordered" evidence="1">
    <location>
        <begin position="85"/>
        <end position="203"/>
    </location>
</feature>
<dbReference type="Proteomes" id="UP000765509">
    <property type="component" value="Unassembled WGS sequence"/>
</dbReference>
<feature type="compositionally biased region" description="Basic and acidic residues" evidence="1">
    <location>
        <begin position="104"/>
        <end position="115"/>
    </location>
</feature>
<feature type="compositionally biased region" description="Polar residues" evidence="1">
    <location>
        <begin position="193"/>
        <end position="203"/>
    </location>
</feature>